<dbReference type="EC" id="3.4.21.88" evidence="10"/>
<keyword evidence="2" id="KW-0227">DNA damage</keyword>
<dbReference type="Gene3D" id="2.10.109.10">
    <property type="entry name" value="Umud Fragment, subunit A"/>
    <property type="match status" value="1"/>
</dbReference>
<dbReference type="InterPro" id="IPR006197">
    <property type="entry name" value="Peptidase_S24_LexA"/>
</dbReference>
<name>A0A087BFN7_BIFLN</name>
<dbReference type="GO" id="GO:0003677">
    <property type="term" value="F:DNA binding"/>
    <property type="evidence" value="ECO:0007669"/>
    <property type="project" value="InterPro"/>
</dbReference>
<evidence type="ECO:0000313" key="10">
    <source>
        <dbReference type="EMBL" id="KFI69837.1"/>
    </source>
</evidence>
<dbReference type="Pfam" id="PF00717">
    <property type="entry name" value="Peptidase_S24"/>
    <property type="match status" value="1"/>
</dbReference>
<dbReference type="GO" id="GO:0006355">
    <property type="term" value="P:regulation of DNA-templated transcription"/>
    <property type="evidence" value="ECO:0007669"/>
    <property type="project" value="InterPro"/>
</dbReference>
<dbReference type="EMBL" id="MOAE01000021">
    <property type="protein sequence ID" value="OIN64268.1"/>
    <property type="molecule type" value="Genomic_DNA"/>
</dbReference>
<dbReference type="CDD" id="cd06529">
    <property type="entry name" value="S24_LexA-like"/>
    <property type="match status" value="1"/>
</dbReference>
<evidence type="ECO:0000256" key="2">
    <source>
        <dbReference type="ARBA" id="ARBA00022763"/>
    </source>
</evidence>
<dbReference type="InterPro" id="IPR039418">
    <property type="entry name" value="LexA-like"/>
</dbReference>
<evidence type="ECO:0000259" key="9">
    <source>
        <dbReference type="Pfam" id="PF00717"/>
    </source>
</evidence>
<dbReference type="AlphaFoldDB" id="A0A087BFN7"/>
<evidence type="ECO:0000256" key="8">
    <source>
        <dbReference type="SAM" id="MobiDB-lite"/>
    </source>
</evidence>
<evidence type="ECO:0000313" key="11">
    <source>
        <dbReference type="EMBL" id="OIN64268.1"/>
    </source>
</evidence>
<keyword evidence="5" id="KW-0234">DNA repair</keyword>
<keyword evidence="6" id="KW-0742">SOS response</keyword>
<reference evidence="11 13" key="2">
    <citation type="journal article" date="2016" name="BMC Microbiol.">
        <title>Fucosyllactose and L-fucose utilization of infant Bifidobacterium longum and Bifidobacterium kashiwanohense.</title>
        <authorList>
            <person name="Bunesova V."/>
            <person name="Lacroix C."/>
            <person name="Schwab C."/>
        </authorList>
    </citation>
    <scope>NUCLEOTIDE SEQUENCE [LARGE SCALE GENOMIC DNA]</scope>
    <source>
        <strain evidence="11 13">BSM11-5</strain>
    </source>
</reference>
<dbReference type="InterPro" id="IPR015927">
    <property type="entry name" value="Peptidase_S24_S26A/B/C"/>
</dbReference>
<dbReference type="InterPro" id="IPR036286">
    <property type="entry name" value="LexA/Signal_pep-like_sf"/>
</dbReference>
<accession>A0A087BFN7</accession>
<dbReference type="SUPFAM" id="SSF51306">
    <property type="entry name" value="LexA/Signal peptidase"/>
    <property type="match status" value="1"/>
</dbReference>
<gene>
    <name evidence="11" type="ORF">BFS26_03660</name>
    <name evidence="10" type="ORF">BLSS_0139</name>
</gene>
<feature type="region of interest" description="Disordered" evidence="8">
    <location>
        <begin position="109"/>
        <end position="128"/>
    </location>
</feature>
<evidence type="ECO:0000256" key="4">
    <source>
        <dbReference type="ARBA" id="ARBA00022813"/>
    </source>
</evidence>
<dbReference type="GO" id="GO:0004252">
    <property type="term" value="F:serine-type endopeptidase activity"/>
    <property type="evidence" value="ECO:0007669"/>
    <property type="project" value="UniProtKB-EC"/>
</dbReference>
<protein>
    <submittedName>
        <fullName evidence="11">Peptidase S24</fullName>
    </submittedName>
    <submittedName>
        <fullName evidence="10">Putative prophage repressor</fullName>
        <ecNumber evidence="10">3.4.21.88</ecNumber>
    </submittedName>
</protein>
<dbReference type="GO" id="GO:0009432">
    <property type="term" value="P:SOS response"/>
    <property type="evidence" value="ECO:0007669"/>
    <property type="project" value="UniProtKB-KW"/>
</dbReference>
<dbReference type="GO" id="GO:0006281">
    <property type="term" value="P:DNA repair"/>
    <property type="evidence" value="ECO:0007669"/>
    <property type="project" value="UniProtKB-KW"/>
</dbReference>
<evidence type="ECO:0000256" key="1">
    <source>
        <dbReference type="ARBA" id="ARBA00007484"/>
    </source>
</evidence>
<dbReference type="Proteomes" id="UP000029024">
    <property type="component" value="Unassembled WGS sequence"/>
</dbReference>
<dbReference type="PRINTS" id="PR00726">
    <property type="entry name" value="LEXASERPTASE"/>
</dbReference>
<dbReference type="RefSeq" id="WP_013140507.1">
    <property type="nucleotide sequence ID" value="NZ_CP169558.1"/>
</dbReference>
<feature type="compositionally biased region" description="Low complexity" evidence="8">
    <location>
        <begin position="113"/>
        <end position="128"/>
    </location>
</feature>
<evidence type="ECO:0000256" key="6">
    <source>
        <dbReference type="ARBA" id="ARBA00023236"/>
    </source>
</evidence>
<sequence>MTQQSKSRTMPHDTTLFVMQMAGDSMINAGIHNGDLLIVDRSLAPVPGDVVAAVMDDEIAIKRLVSRAGITILHAENPRYPDYMPSNGASPAIWGIVTDVIHPLISSSDRRATASANTSTPTTLVPAC</sequence>
<dbReference type="PANTHER" id="PTHR33516">
    <property type="entry name" value="LEXA REPRESSOR"/>
    <property type="match status" value="1"/>
</dbReference>
<dbReference type="EMBL" id="JGZA01000015">
    <property type="protein sequence ID" value="KFI69837.1"/>
    <property type="molecule type" value="Genomic_DNA"/>
</dbReference>
<evidence type="ECO:0000256" key="5">
    <source>
        <dbReference type="ARBA" id="ARBA00023204"/>
    </source>
</evidence>
<evidence type="ECO:0000313" key="12">
    <source>
        <dbReference type="Proteomes" id="UP000029024"/>
    </source>
</evidence>
<dbReference type="InterPro" id="IPR050077">
    <property type="entry name" value="LexA_repressor"/>
</dbReference>
<proteinExistence type="inferred from homology"/>
<evidence type="ECO:0000256" key="7">
    <source>
        <dbReference type="RuleBase" id="RU003991"/>
    </source>
</evidence>
<dbReference type="MEROPS" id="S24.003"/>
<dbReference type="PANTHER" id="PTHR33516:SF2">
    <property type="entry name" value="LEXA REPRESSOR-RELATED"/>
    <property type="match status" value="1"/>
</dbReference>
<keyword evidence="4 7" id="KW-0068">Autocatalytic cleavage</keyword>
<comment type="similarity">
    <text evidence="1 7">Belongs to the peptidase S24 family.</text>
</comment>
<feature type="domain" description="Peptidase S24/S26A/S26B/S26C" evidence="9">
    <location>
        <begin position="9"/>
        <end position="97"/>
    </location>
</feature>
<keyword evidence="3 7" id="KW-0378">Hydrolase</keyword>
<dbReference type="Proteomes" id="UP000181801">
    <property type="component" value="Unassembled WGS sequence"/>
</dbReference>
<evidence type="ECO:0000256" key="3">
    <source>
        <dbReference type="ARBA" id="ARBA00022801"/>
    </source>
</evidence>
<evidence type="ECO:0000313" key="13">
    <source>
        <dbReference type="Proteomes" id="UP000181801"/>
    </source>
</evidence>
<organism evidence="10 12">
    <name type="scientific">Bifidobacterium longum subsp. suis</name>
    <dbReference type="NCBI Taxonomy" id="1695"/>
    <lineage>
        <taxon>Bacteria</taxon>
        <taxon>Bacillati</taxon>
        <taxon>Actinomycetota</taxon>
        <taxon>Actinomycetes</taxon>
        <taxon>Bifidobacteriales</taxon>
        <taxon>Bifidobacteriaceae</taxon>
        <taxon>Bifidobacterium</taxon>
    </lineage>
</organism>
<reference evidence="10 12" key="1">
    <citation type="submission" date="2014-03" db="EMBL/GenBank/DDBJ databases">
        <title>Genomics of Bifidobacteria.</title>
        <authorList>
            <person name="Ventura M."/>
            <person name="Milani C."/>
            <person name="Lugli G.A."/>
        </authorList>
    </citation>
    <scope>NUCLEOTIDE SEQUENCE [LARGE SCALE GENOMIC DNA]</scope>
    <source>
        <strain evidence="10 12">LMG 21814</strain>
    </source>
</reference>
<comment type="caution">
    <text evidence="10">The sequence shown here is derived from an EMBL/GenBank/DDBJ whole genome shotgun (WGS) entry which is preliminary data.</text>
</comment>